<evidence type="ECO:0000256" key="2">
    <source>
        <dbReference type="ARBA" id="ARBA00023098"/>
    </source>
</evidence>
<keyword evidence="1" id="KW-0378">Hydrolase</keyword>
<feature type="region of interest" description="Disordered" evidence="3">
    <location>
        <begin position="931"/>
        <end position="952"/>
    </location>
</feature>
<keyword evidence="5" id="KW-1185">Reference proteome</keyword>
<accession>A0AAV2Z3M4</accession>
<proteinExistence type="predicted"/>
<evidence type="ECO:0000313" key="5">
    <source>
        <dbReference type="Proteomes" id="UP001146120"/>
    </source>
</evidence>
<dbReference type="EMBL" id="DAKRPA010000038">
    <property type="protein sequence ID" value="DBA01946.1"/>
    <property type="molecule type" value="Genomic_DNA"/>
</dbReference>
<evidence type="ECO:0000313" key="4">
    <source>
        <dbReference type="EMBL" id="DBA01946.1"/>
    </source>
</evidence>
<feature type="compositionally biased region" description="Low complexity" evidence="3">
    <location>
        <begin position="36"/>
        <end position="57"/>
    </location>
</feature>
<feature type="compositionally biased region" description="Acidic residues" evidence="3">
    <location>
        <begin position="877"/>
        <end position="886"/>
    </location>
</feature>
<feature type="compositionally biased region" description="Polar residues" evidence="3">
    <location>
        <begin position="780"/>
        <end position="795"/>
    </location>
</feature>
<organism evidence="4 5">
    <name type="scientific">Lagenidium giganteum</name>
    <dbReference type="NCBI Taxonomy" id="4803"/>
    <lineage>
        <taxon>Eukaryota</taxon>
        <taxon>Sar</taxon>
        <taxon>Stramenopiles</taxon>
        <taxon>Oomycota</taxon>
        <taxon>Peronosporomycetes</taxon>
        <taxon>Pythiales</taxon>
        <taxon>Pythiaceae</taxon>
    </lineage>
</organism>
<feature type="region of interest" description="Disordered" evidence="3">
    <location>
        <begin position="36"/>
        <end position="86"/>
    </location>
</feature>
<gene>
    <name evidence="4" type="ORF">N0F65_006679</name>
</gene>
<dbReference type="GO" id="GO:0005737">
    <property type="term" value="C:cytoplasm"/>
    <property type="evidence" value="ECO:0007669"/>
    <property type="project" value="TreeGrafter"/>
</dbReference>
<protein>
    <submittedName>
        <fullName evidence="4">Uncharacterized protein</fullName>
    </submittedName>
</protein>
<dbReference type="PANTHER" id="PTHR12187">
    <property type="entry name" value="AGAP000124-PA"/>
    <property type="match status" value="1"/>
</dbReference>
<feature type="region of interest" description="Disordered" evidence="3">
    <location>
        <begin position="1"/>
        <end position="24"/>
    </location>
</feature>
<comment type="caution">
    <text evidence="4">The sequence shown here is derived from an EMBL/GenBank/DDBJ whole genome shotgun (WGS) entry which is preliminary data.</text>
</comment>
<dbReference type="PANTHER" id="PTHR12187:SF11">
    <property type="entry name" value="PHOSPHATIDYLINOSITOL-3,4-BISPHOSPHATE 4-PHOSPHATASE"/>
    <property type="match status" value="1"/>
</dbReference>
<reference evidence="4" key="1">
    <citation type="submission" date="2022-11" db="EMBL/GenBank/DDBJ databases">
        <authorList>
            <person name="Morgan W.R."/>
            <person name="Tartar A."/>
        </authorList>
    </citation>
    <scope>NUCLEOTIDE SEQUENCE</scope>
    <source>
        <strain evidence="4">ARSEF 373</strain>
    </source>
</reference>
<name>A0AAV2Z3M4_9STRA</name>
<sequence>MDSRSPNLVDLDSPRGPPPANYADAFAFDPFQAAATQSGVPTSATSATSQAPAVSVPAQPPAPIVPPSMIQSPPHSPRESPLSPTHVERQQLHFFVSCSDVEGSLLSSSSRSAQTIVRGALSMLSQNKSPRVKPAAEVSVEVQLSREMPLDESYVTSEAIAAALDQECYWSERRKSRNPHFSVGFNVSCAVNQYDRHVRFRVMIPDENSHSNKNSQMYGYVQTSFQEMYTIATSGNYAQKMTLPVYSTVQDGATLVIRFFNIAPQPHYLFQKRHNIFRSFLFFPLMREDQEQTQAAGAKLAIEEAAEVDYSVKIPVQLLKVCQTELAAQCDEWKERYNFNRKRNRHFEDDAEALGFAHDVYRIQVICGRNLVGRASASSASSDSIVNGNKASTAFSITGAKGAAIMSRLKNQAGKLAGSGQSGSNSGASSHSEYVPPAVIGASEVARPSATQGRGSETSAGVNAFVVAKYTDGANGPQEFLVGRTNTEYESANPVWSSNKNLANCPHAKPMTKFFVSPSLPSRIDVSPVNSLKQFMFFRPSTMQNGQDLNGWLRFEVFNETYGYMSGLENELIGEVLIPLQSLREAMTVEERTVLPSEEHPDLPNGGAVRFMSLTLVDWFDVRSPVTDDVCGQIQLRINVLLANPTASASASSCESTEPRRQRLQADCVTGSTNPIYNELPLNFLYPHVLNLQKHMTEVTAMIDLCENLIEQKKTFKSSMHKKRADIQGIATNLHVSYFRIARNLSSQQAGSQVAAGISCPPAARVNHQASTEDLLGLGFSNNSNSTTVPAQSTPSNPPLAPPRPVLCEVHPTVTCGAPTAHAMGLSEYGLREMELEIHRLEGLLQKCTPRIMTRSNDTSAVVSEDSTDYVFGSLPDDGEESEDDSFSGGAVTPPRVSIEGSVSPSGSDHSAMPKKSNKYSNMAARAVAGARAKASKKMPSRGAKKSKDRYDSDDSGTFMVVEAKYPTIKLDPDEGVDPTTSINYAVRIFCRLEMLRAEYYLRKSVSVSQSVSALVTCFVSKLDMCLQEGNMNALEQMAKIGFLIGWESLISSQGKELRMLSDAWVAIKCLETFAFQLHESSNPDVVLEKREQAGYVIRIPVPPNAFALLPDSLRHDQLIAITSVLFTQGINEMQSLANIVGGSGVSFQSKINSSSFRTIVEYYNHFTTCGFAQPESTVGSHPDEILRNLRVSVETENSSSKNTCILFHAGDAVRSLNGGRVTYCKSGKDRTAMSVTLEQARLLVQRKRHVLQEIEAGNGGSDYGPLEEVKDVANTMREYGVRIEIARKNVGRLKYSFNSIQRKLLPEIYRPPMSTIQDIVTSVTARDS</sequence>
<dbReference type="GO" id="GO:0016316">
    <property type="term" value="F:phosphatidylinositol-3,4-bisphosphate 4-phosphatase activity"/>
    <property type="evidence" value="ECO:0007669"/>
    <property type="project" value="InterPro"/>
</dbReference>
<reference evidence="4" key="2">
    <citation type="journal article" date="2023" name="Microbiol Resour">
        <title>Decontamination and Annotation of the Draft Genome Sequence of the Oomycete Lagenidium giganteum ARSEF 373.</title>
        <authorList>
            <person name="Morgan W.R."/>
            <person name="Tartar A."/>
        </authorList>
    </citation>
    <scope>NUCLEOTIDE SEQUENCE</scope>
    <source>
        <strain evidence="4">ARSEF 373</strain>
    </source>
</reference>
<dbReference type="Proteomes" id="UP001146120">
    <property type="component" value="Unassembled WGS sequence"/>
</dbReference>
<evidence type="ECO:0000256" key="3">
    <source>
        <dbReference type="SAM" id="MobiDB-lite"/>
    </source>
</evidence>
<keyword evidence="2" id="KW-0443">Lipid metabolism</keyword>
<feature type="compositionally biased region" description="Basic residues" evidence="3">
    <location>
        <begin position="934"/>
        <end position="948"/>
    </location>
</feature>
<dbReference type="InterPro" id="IPR039034">
    <property type="entry name" value="INPP4"/>
</dbReference>
<feature type="region of interest" description="Disordered" evidence="3">
    <location>
        <begin position="779"/>
        <end position="799"/>
    </location>
</feature>
<evidence type="ECO:0000256" key="1">
    <source>
        <dbReference type="ARBA" id="ARBA00022801"/>
    </source>
</evidence>
<feature type="region of interest" description="Disordered" evidence="3">
    <location>
        <begin position="872"/>
        <end position="919"/>
    </location>
</feature>